<accession>A0A1I6HCM9</accession>
<dbReference type="SUPFAM" id="SSF52172">
    <property type="entry name" value="CheY-like"/>
    <property type="match status" value="1"/>
</dbReference>
<reference evidence="11" key="1">
    <citation type="submission" date="2016-10" db="EMBL/GenBank/DDBJ databases">
        <authorList>
            <person name="Varghese N."/>
            <person name="Submissions S."/>
        </authorList>
    </citation>
    <scope>NUCLEOTIDE SEQUENCE [LARGE SCALE GENOMIC DNA]</scope>
    <source>
        <strain evidence="11">CGMCC 1.8711</strain>
    </source>
</reference>
<feature type="domain" description="Response regulatory" evidence="8">
    <location>
        <begin position="23"/>
        <end position="140"/>
    </location>
</feature>
<dbReference type="SUPFAM" id="SSF55785">
    <property type="entry name" value="PYP-like sensor domain (PAS domain)"/>
    <property type="match status" value="1"/>
</dbReference>
<dbReference type="PROSITE" id="PS50112">
    <property type="entry name" value="PAS"/>
    <property type="match status" value="1"/>
</dbReference>
<dbReference type="PANTHER" id="PTHR48111:SF1">
    <property type="entry name" value="TWO-COMPONENT RESPONSE REGULATOR ORR33"/>
    <property type="match status" value="1"/>
</dbReference>
<evidence type="ECO:0000256" key="6">
    <source>
        <dbReference type="PROSITE-ProRule" id="PRU00169"/>
    </source>
</evidence>
<keyword evidence="3" id="KW-0805">Transcription regulation</keyword>
<evidence type="ECO:0000256" key="1">
    <source>
        <dbReference type="ARBA" id="ARBA00022553"/>
    </source>
</evidence>
<dbReference type="InterPro" id="IPR039420">
    <property type="entry name" value="WalR-like"/>
</dbReference>
<evidence type="ECO:0000259" key="8">
    <source>
        <dbReference type="PROSITE" id="PS50110"/>
    </source>
</evidence>
<evidence type="ECO:0000256" key="2">
    <source>
        <dbReference type="ARBA" id="ARBA00023012"/>
    </source>
</evidence>
<evidence type="ECO:0000313" key="10">
    <source>
        <dbReference type="EMBL" id="SFR52110.1"/>
    </source>
</evidence>
<dbReference type="GO" id="GO:0000156">
    <property type="term" value="F:phosphorelay response regulator activity"/>
    <property type="evidence" value="ECO:0007669"/>
    <property type="project" value="TreeGrafter"/>
</dbReference>
<dbReference type="InterPro" id="IPR013656">
    <property type="entry name" value="PAS_4"/>
</dbReference>
<dbReference type="AlphaFoldDB" id="A0A1I6HCM9"/>
<dbReference type="OrthoDB" id="8127at2157"/>
<dbReference type="PROSITE" id="PS50110">
    <property type="entry name" value="RESPONSE_REGULATORY"/>
    <property type="match status" value="1"/>
</dbReference>
<dbReference type="CDD" id="cd00130">
    <property type="entry name" value="PAS"/>
    <property type="match status" value="1"/>
</dbReference>
<dbReference type="Proteomes" id="UP000243250">
    <property type="component" value="Unassembled WGS sequence"/>
</dbReference>
<evidence type="ECO:0000259" key="9">
    <source>
        <dbReference type="PROSITE" id="PS50112"/>
    </source>
</evidence>
<keyword evidence="1 6" id="KW-0597">Phosphoprotein</keyword>
<dbReference type="RefSeq" id="WP_089880202.1">
    <property type="nucleotide sequence ID" value="NZ_FOYS01000003.1"/>
</dbReference>
<dbReference type="CDD" id="cd00156">
    <property type="entry name" value="REC"/>
    <property type="match status" value="1"/>
</dbReference>
<keyword evidence="11" id="KW-1185">Reference proteome</keyword>
<evidence type="ECO:0000256" key="5">
    <source>
        <dbReference type="ARBA" id="ARBA00023163"/>
    </source>
</evidence>
<dbReference type="EMBL" id="FOYS01000003">
    <property type="protein sequence ID" value="SFR52110.1"/>
    <property type="molecule type" value="Genomic_DNA"/>
</dbReference>
<sequence>MDGDRRGGGASTRRGNDDPRPIRVLHVDDDPAFCELTGARLERTGAERPWIRVESVSDPTAVTERLDGVDCVVSDYDMPQMNGLELLDTLRDEGFDAPFVLFTGKGSEQIASRAISAGVTDYLRKGGGADRFDVLANRIRNAVARDRAERELELSETRLRRVVDLLPLCLFVKDEEGRYVLMNEAGAETYDMTPAEVEGRYEADLLSEETAERFRAEDEEILASGESTYLPEQRRRDDDGELVVESVRKVPFELDATGRSGVLGVVEDTTADFHRERRRERALETLEDARRVLDDARAAGDAAAVDAHERVERYLVRAETLLSEDGPVDGDGV</sequence>
<dbReference type="GO" id="GO:0032993">
    <property type="term" value="C:protein-DNA complex"/>
    <property type="evidence" value="ECO:0007669"/>
    <property type="project" value="TreeGrafter"/>
</dbReference>
<dbReference type="Pfam" id="PF08448">
    <property type="entry name" value="PAS_4"/>
    <property type="match status" value="1"/>
</dbReference>
<organism evidence="10 11">
    <name type="scientific">Halogeometricum limi</name>
    <dbReference type="NCBI Taxonomy" id="555875"/>
    <lineage>
        <taxon>Archaea</taxon>
        <taxon>Methanobacteriati</taxon>
        <taxon>Methanobacteriota</taxon>
        <taxon>Stenosarchaea group</taxon>
        <taxon>Halobacteria</taxon>
        <taxon>Halobacteriales</taxon>
        <taxon>Haloferacaceae</taxon>
        <taxon>Halogeometricum</taxon>
    </lineage>
</organism>
<name>A0A1I6HCM9_9EURY</name>
<dbReference type="SMART" id="SM00448">
    <property type="entry name" value="REC"/>
    <property type="match status" value="1"/>
</dbReference>
<feature type="compositionally biased region" description="Basic and acidic residues" evidence="7">
    <location>
        <begin position="14"/>
        <end position="23"/>
    </location>
</feature>
<keyword evidence="2" id="KW-0902">Two-component regulatory system</keyword>
<dbReference type="InterPro" id="IPR011006">
    <property type="entry name" value="CheY-like_superfamily"/>
</dbReference>
<dbReference type="Pfam" id="PF00072">
    <property type="entry name" value="Response_reg"/>
    <property type="match status" value="1"/>
</dbReference>
<feature type="region of interest" description="Disordered" evidence="7">
    <location>
        <begin position="1"/>
        <end position="23"/>
    </location>
</feature>
<dbReference type="InterPro" id="IPR001789">
    <property type="entry name" value="Sig_transdc_resp-reg_receiver"/>
</dbReference>
<proteinExistence type="predicted"/>
<feature type="domain" description="PAS" evidence="9">
    <location>
        <begin position="155"/>
        <end position="225"/>
    </location>
</feature>
<keyword evidence="4" id="KW-0238">DNA-binding</keyword>
<dbReference type="GO" id="GO:0005829">
    <property type="term" value="C:cytosol"/>
    <property type="evidence" value="ECO:0007669"/>
    <property type="project" value="TreeGrafter"/>
</dbReference>
<dbReference type="GO" id="GO:0000976">
    <property type="term" value="F:transcription cis-regulatory region binding"/>
    <property type="evidence" value="ECO:0007669"/>
    <property type="project" value="TreeGrafter"/>
</dbReference>
<dbReference type="PANTHER" id="PTHR48111">
    <property type="entry name" value="REGULATOR OF RPOS"/>
    <property type="match status" value="1"/>
</dbReference>
<evidence type="ECO:0000256" key="7">
    <source>
        <dbReference type="SAM" id="MobiDB-lite"/>
    </source>
</evidence>
<dbReference type="InterPro" id="IPR000014">
    <property type="entry name" value="PAS"/>
</dbReference>
<dbReference type="NCBIfam" id="TIGR00229">
    <property type="entry name" value="sensory_box"/>
    <property type="match status" value="1"/>
</dbReference>
<protein>
    <submittedName>
        <fullName evidence="10">PAS domain S-box-containing protein</fullName>
    </submittedName>
</protein>
<evidence type="ECO:0000256" key="3">
    <source>
        <dbReference type="ARBA" id="ARBA00023015"/>
    </source>
</evidence>
<dbReference type="GO" id="GO:0006355">
    <property type="term" value="P:regulation of DNA-templated transcription"/>
    <property type="evidence" value="ECO:0007669"/>
    <property type="project" value="TreeGrafter"/>
</dbReference>
<dbReference type="Gene3D" id="3.30.450.20">
    <property type="entry name" value="PAS domain"/>
    <property type="match status" value="1"/>
</dbReference>
<evidence type="ECO:0000313" key="11">
    <source>
        <dbReference type="Proteomes" id="UP000243250"/>
    </source>
</evidence>
<dbReference type="Gene3D" id="3.40.50.2300">
    <property type="match status" value="1"/>
</dbReference>
<dbReference type="SMART" id="SM00091">
    <property type="entry name" value="PAS"/>
    <property type="match status" value="1"/>
</dbReference>
<keyword evidence="5" id="KW-0804">Transcription</keyword>
<dbReference type="STRING" id="555875.SAMN04488124_2053"/>
<gene>
    <name evidence="10" type="ORF">SAMN04488124_2053</name>
</gene>
<feature type="modified residue" description="4-aspartylphosphate" evidence="6">
    <location>
        <position position="75"/>
    </location>
</feature>
<dbReference type="InterPro" id="IPR035965">
    <property type="entry name" value="PAS-like_dom_sf"/>
</dbReference>
<evidence type="ECO:0000256" key="4">
    <source>
        <dbReference type="ARBA" id="ARBA00023125"/>
    </source>
</evidence>